<dbReference type="GO" id="GO:0004672">
    <property type="term" value="F:protein kinase activity"/>
    <property type="evidence" value="ECO:0007669"/>
    <property type="project" value="InterPro"/>
</dbReference>
<dbReference type="PANTHER" id="PTHR24347">
    <property type="entry name" value="SERINE/THREONINE-PROTEIN KINASE"/>
    <property type="match status" value="1"/>
</dbReference>
<dbReference type="Pfam" id="PF00069">
    <property type="entry name" value="Pkinase"/>
    <property type="match status" value="1"/>
</dbReference>
<dbReference type="Gene3D" id="1.10.510.10">
    <property type="entry name" value="Transferase(Phosphotransferase) domain 1"/>
    <property type="match status" value="1"/>
</dbReference>
<gene>
    <name evidence="4" type="ORF">NDN08_001157</name>
</gene>
<name>A0AAV8UPZ2_9RHOD</name>
<accession>A0AAV8UPZ2</accession>
<comment type="caution">
    <text evidence="4">The sequence shown here is derived from an EMBL/GenBank/DDBJ whole genome shotgun (WGS) entry which is preliminary data.</text>
</comment>
<dbReference type="InterPro" id="IPR011993">
    <property type="entry name" value="PH-like_dom_sf"/>
</dbReference>
<dbReference type="InterPro" id="IPR000719">
    <property type="entry name" value="Prot_kinase_dom"/>
</dbReference>
<evidence type="ECO:0008006" key="6">
    <source>
        <dbReference type="Google" id="ProtNLM"/>
    </source>
</evidence>
<dbReference type="EMBL" id="JAMWBK010000005">
    <property type="protein sequence ID" value="KAJ8904639.1"/>
    <property type="molecule type" value="Genomic_DNA"/>
</dbReference>
<evidence type="ECO:0000256" key="1">
    <source>
        <dbReference type="SAM" id="MobiDB-lite"/>
    </source>
</evidence>
<dbReference type="PROSITE" id="PS50011">
    <property type="entry name" value="PROTEIN_KINASE_DOM"/>
    <property type="match status" value="1"/>
</dbReference>
<dbReference type="SMART" id="SM00233">
    <property type="entry name" value="PH"/>
    <property type="match status" value="1"/>
</dbReference>
<dbReference type="InterPro" id="IPR001849">
    <property type="entry name" value="PH_domain"/>
</dbReference>
<feature type="domain" description="PH" evidence="2">
    <location>
        <begin position="1"/>
        <end position="89"/>
    </location>
</feature>
<feature type="domain" description="Protein kinase" evidence="3">
    <location>
        <begin position="96"/>
        <end position="341"/>
    </location>
</feature>
<organism evidence="4 5">
    <name type="scientific">Rhodosorus marinus</name>
    <dbReference type="NCBI Taxonomy" id="101924"/>
    <lineage>
        <taxon>Eukaryota</taxon>
        <taxon>Rhodophyta</taxon>
        <taxon>Stylonematophyceae</taxon>
        <taxon>Stylonematales</taxon>
        <taxon>Stylonemataceae</taxon>
        <taxon>Rhodosorus</taxon>
    </lineage>
</organism>
<dbReference type="SUPFAM" id="SSF50729">
    <property type="entry name" value="PH domain-like"/>
    <property type="match status" value="1"/>
</dbReference>
<dbReference type="SUPFAM" id="SSF56112">
    <property type="entry name" value="Protein kinase-like (PK-like)"/>
    <property type="match status" value="1"/>
</dbReference>
<dbReference type="Gene3D" id="2.30.29.30">
    <property type="entry name" value="Pleckstrin-homology domain (PH domain)/Phosphotyrosine-binding domain (PTB)"/>
    <property type="match status" value="1"/>
</dbReference>
<evidence type="ECO:0000259" key="2">
    <source>
        <dbReference type="PROSITE" id="PS50003"/>
    </source>
</evidence>
<feature type="region of interest" description="Disordered" evidence="1">
    <location>
        <begin position="409"/>
        <end position="466"/>
    </location>
</feature>
<proteinExistence type="predicted"/>
<sequence>MKGYLQKVGKRTRMRVQRYFELDGTQLSSCRTKGSAPTWTVDVSDAILTGNEHIMELNIEIPDCKTISLYAENAHAFAMWMHALQVASSRKFEQYYKTKAVLGVGSCSVVKVVENVITGEQYAAKFIDKNRMGKRFGDHELRTVRGVNHPNIVKTFDVFETKDFYIIISERMKRGQLYDVLAKSSPSEQTISRYVKQILLALAHLHENGVVHRNLKPENVFADGGGSIYTIKINDCGTRNWYRVFPEDKDPEVRAIGDAAYVAPEVLTQKDFSDRMDFYSLGVLACHMLVGVPPMTEKTPNLAAPQLEKVSSVGVHFLSGMLKENPAERLSLSQALDHPWIKSFETLPTHPVGTDLSGLASSNRREAVQLDLREKEKKGTTAFTTAGSYERRTPDVLVYGARSVADPSAYSMNRDPWGRKANPAGQSNGMFNAGKTQKKREDGSKSMDFSKLGQNRNSRGLFRGLK</sequence>
<evidence type="ECO:0000313" key="4">
    <source>
        <dbReference type="EMBL" id="KAJ8904639.1"/>
    </source>
</evidence>
<dbReference type="Pfam" id="PF00169">
    <property type="entry name" value="PH"/>
    <property type="match status" value="1"/>
</dbReference>
<dbReference type="Proteomes" id="UP001157974">
    <property type="component" value="Unassembled WGS sequence"/>
</dbReference>
<reference evidence="4 5" key="1">
    <citation type="journal article" date="2023" name="Nat. Commun.">
        <title>Origin of minicircular mitochondrial genomes in red algae.</title>
        <authorList>
            <person name="Lee Y."/>
            <person name="Cho C.H."/>
            <person name="Lee Y.M."/>
            <person name="Park S.I."/>
            <person name="Yang J.H."/>
            <person name="West J.A."/>
            <person name="Bhattacharya D."/>
            <person name="Yoon H.S."/>
        </authorList>
    </citation>
    <scope>NUCLEOTIDE SEQUENCE [LARGE SCALE GENOMIC DNA]</scope>
    <source>
        <strain evidence="4 5">CCMP1338</strain>
        <tissue evidence="4">Whole cell</tissue>
    </source>
</reference>
<evidence type="ECO:0000259" key="3">
    <source>
        <dbReference type="PROSITE" id="PS50011"/>
    </source>
</evidence>
<protein>
    <recommendedName>
        <fullName evidence="6">Aurora kinase</fullName>
    </recommendedName>
</protein>
<dbReference type="GO" id="GO:0005524">
    <property type="term" value="F:ATP binding"/>
    <property type="evidence" value="ECO:0007669"/>
    <property type="project" value="InterPro"/>
</dbReference>
<dbReference type="AlphaFoldDB" id="A0AAV8UPZ2"/>
<evidence type="ECO:0000313" key="5">
    <source>
        <dbReference type="Proteomes" id="UP001157974"/>
    </source>
</evidence>
<keyword evidence="5" id="KW-1185">Reference proteome</keyword>
<dbReference type="InterPro" id="IPR011009">
    <property type="entry name" value="Kinase-like_dom_sf"/>
</dbReference>
<dbReference type="PROSITE" id="PS50003">
    <property type="entry name" value="PH_DOMAIN"/>
    <property type="match status" value="1"/>
</dbReference>